<keyword evidence="3 4" id="KW-0175">Coiled coil</keyword>
<dbReference type="InterPro" id="IPR027417">
    <property type="entry name" value="P-loop_NTPase"/>
</dbReference>
<evidence type="ECO:0000259" key="6">
    <source>
        <dbReference type="Pfam" id="PF02463"/>
    </source>
</evidence>
<evidence type="ECO:0000256" key="4">
    <source>
        <dbReference type="SAM" id="Coils"/>
    </source>
</evidence>
<dbReference type="Pfam" id="PF02463">
    <property type="entry name" value="SMC_N"/>
    <property type="match status" value="1"/>
</dbReference>
<dbReference type="PANTHER" id="PTHR45916:SF1">
    <property type="entry name" value="STRUCTURAL MAINTENANCE OF CHROMOSOMES PROTEIN 5"/>
    <property type="match status" value="1"/>
</dbReference>
<feature type="coiled-coil region" evidence="4">
    <location>
        <begin position="697"/>
        <end position="783"/>
    </location>
</feature>
<dbReference type="PANTHER" id="PTHR45916">
    <property type="entry name" value="STRUCTURAL MAINTENANCE OF CHROMOSOMES PROTEIN 5"/>
    <property type="match status" value="1"/>
</dbReference>
<proteinExistence type="inferred from homology"/>
<feature type="region of interest" description="Disordered" evidence="5">
    <location>
        <begin position="1"/>
        <end position="78"/>
    </location>
</feature>
<dbReference type="AlphaFoldDB" id="A0AAD5RRN4"/>
<accession>A0AAD5RRN4</accession>
<evidence type="ECO:0000256" key="2">
    <source>
        <dbReference type="ARBA" id="ARBA00018687"/>
    </source>
</evidence>
<reference evidence="7" key="1">
    <citation type="submission" date="2022-07" db="EMBL/GenBank/DDBJ databases">
        <title>Draft genome sequence of Zalerion maritima ATCC 34329, a (micro)plastics degrading marine fungus.</title>
        <authorList>
            <person name="Paco A."/>
            <person name="Goncalves M.F.M."/>
            <person name="Rocha-Santos T.A.P."/>
            <person name="Alves A."/>
        </authorList>
    </citation>
    <scope>NUCLEOTIDE SEQUENCE</scope>
    <source>
        <strain evidence="7">ATCC 34329</strain>
    </source>
</reference>
<feature type="coiled-coil region" evidence="4">
    <location>
        <begin position="464"/>
        <end position="491"/>
    </location>
</feature>
<dbReference type="GO" id="GO:0005634">
    <property type="term" value="C:nucleus"/>
    <property type="evidence" value="ECO:0007669"/>
    <property type="project" value="TreeGrafter"/>
</dbReference>
<dbReference type="GO" id="GO:0030915">
    <property type="term" value="C:Smc5-Smc6 complex"/>
    <property type="evidence" value="ECO:0007669"/>
    <property type="project" value="TreeGrafter"/>
</dbReference>
<feature type="compositionally biased region" description="Polar residues" evidence="5">
    <location>
        <begin position="22"/>
        <end position="32"/>
    </location>
</feature>
<comment type="similarity">
    <text evidence="1">Belongs to the SMC family. SMC5 subfamily.</text>
</comment>
<comment type="caution">
    <text evidence="7">The sequence shown here is derived from an EMBL/GenBank/DDBJ whole genome shotgun (WGS) entry which is preliminary data.</text>
</comment>
<feature type="region of interest" description="Disordered" evidence="5">
    <location>
        <begin position="444"/>
        <end position="464"/>
    </location>
</feature>
<dbReference type="Proteomes" id="UP001201980">
    <property type="component" value="Unassembled WGS sequence"/>
</dbReference>
<sequence>MAPSTKLERITPAPFSARHGVQSMSEVESNNEFPGPDSDESDSPEPSPKRQRRNSDSSLGMDNNSPVDDNNDGGAFARSMTINGKPGYQVGAIVRVKLTNFVTYQNAEFRPGPQLNMVIGPNGTGKSSLVCALCIGLGFHTRILGRASQVGEYVKHGHEDAEVETELADDPGNHTIRVRISKSNNHLDWWIDGRDASKTRVKELVASLRIQIDNLCQFLPQEKVASFAGLTPIELLTETLRATAPKRTIQWHEELKELHRTQTDAEKETGQQEAKLHEHVNRQNADEDEVQRVKEREEVEERIKDLEIAKLSKEYTIARGAFTASRQAEKRHRRAIKRLNSGSNPTMQAVDKKKHYRASIQQVVTNREALLAQAGRKAETALVTAENFDTRISEVEGVMEAEKNTLNATKKKIGDCKNQIHQLSVQLRRTPPVFDSIEWNQKLSANTHDQRETEQEKESSATKMVELSRRYEEKKRDAMRVQRELEGLDSKEGQSLAFLQRAYPDVYKAYEWVKNNQDKFEKEVFGPAMLTCSLKDERYGNVVQSLMGENDFLAFTCQTRKDHKTLSDQCYRTMRLTVAVRTCVAPLGNFRSPTSNEELQALGLNGYAVDYLQGPEPVLAMLCSSSRLHLSGVGLTDISEAEYNRIADGRKISNFVAGSQNYRISQRREYGDRVISTTKPVRPAKFWTDQPVDGGVKAELQKQFIELRGDAETIKTESKTLHDKGEELRATLVELQESHAVLQAEKRDLQKMFNQYKALPGKVQEKEEELKGHMETMNGYRNKKIDLMEQRQQAMMDKAAAALEHKKCVDQLRRAYTELLEARLVLIEADSEQKSLEAKNKAIFDALKQAEQDLENTTRHTEELRSAALEKLQELNATADGDEELKGRGAALSADKSLEDLETEIEAEAAKLDLIQHTDPGVVQRYRDRENEIARLKEKLKSLRQGLEATQQQVASLRGKFEPQLDKLIGKINDAFAYNFAQLRCAGEVAVAKVEDFSRWSIEIKVKFRENETLQLLDQHRQSGGERAVTTIFYLMSLQSMAQAPFRVVDEINQGMDPRNERMVHERMVEIACREHTSQYFLITPKLLTGLRYDERMTVLCIASGEAMAEGAADKMDFAMMVRRKRELVARKRGGGSGIVNGVPRRSVRA</sequence>
<name>A0AAD5RRN4_9PEZI</name>
<dbReference type="InterPro" id="IPR003395">
    <property type="entry name" value="RecF/RecN/SMC_N"/>
</dbReference>
<dbReference type="Gene3D" id="3.40.50.300">
    <property type="entry name" value="P-loop containing nucleotide triphosphate hydrolases"/>
    <property type="match status" value="2"/>
</dbReference>
<protein>
    <recommendedName>
        <fullName evidence="2">Structural maintenance of chromosomes protein 5</fullName>
    </recommendedName>
</protein>
<feature type="coiled-coil region" evidence="4">
    <location>
        <begin position="833"/>
        <end position="867"/>
    </location>
</feature>
<feature type="compositionally biased region" description="Basic and acidic residues" evidence="5">
    <location>
        <begin position="448"/>
        <end position="464"/>
    </location>
</feature>
<dbReference type="SUPFAM" id="SSF52540">
    <property type="entry name" value="P-loop containing nucleoside triphosphate hydrolases"/>
    <property type="match status" value="1"/>
</dbReference>
<evidence type="ECO:0000256" key="3">
    <source>
        <dbReference type="ARBA" id="ARBA00023054"/>
    </source>
</evidence>
<evidence type="ECO:0000313" key="8">
    <source>
        <dbReference type="Proteomes" id="UP001201980"/>
    </source>
</evidence>
<evidence type="ECO:0000313" key="7">
    <source>
        <dbReference type="EMBL" id="KAJ2901918.1"/>
    </source>
</evidence>
<organism evidence="7 8">
    <name type="scientific">Zalerion maritima</name>
    <dbReference type="NCBI Taxonomy" id="339359"/>
    <lineage>
        <taxon>Eukaryota</taxon>
        <taxon>Fungi</taxon>
        <taxon>Dikarya</taxon>
        <taxon>Ascomycota</taxon>
        <taxon>Pezizomycotina</taxon>
        <taxon>Sordariomycetes</taxon>
        <taxon>Lulworthiomycetidae</taxon>
        <taxon>Lulworthiales</taxon>
        <taxon>Lulworthiaceae</taxon>
        <taxon>Zalerion</taxon>
    </lineage>
</organism>
<dbReference type="GO" id="GO:0000724">
    <property type="term" value="P:double-strand break repair via homologous recombination"/>
    <property type="evidence" value="ECO:0007669"/>
    <property type="project" value="TreeGrafter"/>
</dbReference>
<keyword evidence="8" id="KW-1185">Reference proteome</keyword>
<dbReference type="EMBL" id="JAKWBI020000132">
    <property type="protein sequence ID" value="KAJ2901918.1"/>
    <property type="molecule type" value="Genomic_DNA"/>
</dbReference>
<gene>
    <name evidence="7" type="ORF">MKZ38_001270</name>
</gene>
<feature type="compositionally biased region" description="Polar residues" evidence="5">
    <location>
        <begin position="56"/>
        <end position="68"/>
    </location>
</feature>
<feature type="domain" description="RecF/RecN/SMC N-terminal" evidence="6">
    <location>
        <begin position="93"/>
        <end position="1084"/>
    </location>
</feature>
<evidence type="ECO:0000256" key="5">
    <source>
        <dbReference type="SAM" id="MobiDB-lite"/>
    </source>
</evidence>
<feature type="coiled-coil region" evidence="4">
    <location>
        <begin position="898"/>
        <end position="960"/>
    </location>
</feature>
<evidence type="ECO:0000256" key="1">
    <source>
        <dbReference type="ARBA" id="ARBA00010171"/>
    </source>
</evidence>
<dbReference type="GO" id="GO:0003697">
    <property type="term" value="F:single-stranded DNA binding"/>
    <property type="evidence" value="ECO:0007669"/>
    <property type="project" value="TreeGrafter"/>
</dbReference>